<evidence type="ECO:0000313" key="9">
    <source>
        <dbReference type="EMBL" id="OIP39548.1"/>
    </source>
</evidence>
<keyword evidence="3" id="KW-0677">Repeat</keyword>
<sequence>MFVGKYFHSIDEKGRVILPASFRRALEEQGASNKIIVTGLNKCLSAYTREEWEKAVEKMKQAAAVKPEVEYVIRRMCADAAECGIDDQGRLNIPLNLKEYGKLKKEVVTVGRMYKMEIWDKELWNTEYQKMVEASSSENATQALSGLGI</sequence>
<dbReference type="CDD" id="cd16321">
    <property type="entry name" value="MraZ_C"/>
    <property type="match status" value="1"/>
</dbReference>
<dbReference type="STRING" id="1817895.AUJ95_05475"/>
<dbReference type="Gene3D" id="3.40.1550.20">
    <property type="entry name" value="Transcriptional regulator MraZ domain"/>
    <property type="match status" value="1"/>
</dbReference>
<dbReference type="InterPro" id="IPR035642">
    <property type="entry name" value="MraZ_N"/>
</dbReference>
<dbReference type="EMBL" id="MNYI01000145">
    <property type="protein sequence ID" value="OIP39548.1"/>
    <property type="molecule type" value="Genomic_DNA"/>
</dbReference>
<evidence type="ECO:0000259" key="8">
    <source>
        <dbReference type="PROSITE" id="PS51740"/>
    </source>
</evidence>
<dbReference type="HAMAP" id="MF_01008">
    <property type="entry name" value="MraZ"/>
    <property type="match status" value="1"/>
</dbReference>
<keyword evidence="5 7" id="KW-0238">DNA-binding</keyword>
<dbReference type="InterPro" id="IPR037914">
    <property type="entry name" value="SpoVT-AbrB_sf"/>
</dbReference>
<dbReference type="AlphaFoldDB" id="A0A1J5DU11"/>
<organism evidence="9 10">
    <name type="scientific">Candidatus Desantisbacteria bacterium CG2_30_40_21</name>
    <dbReference type="NCBI Taxonomy" id="1817895"/>
    <lineage>
        <taxon>Bacteria</taxon>
        <taxon>Candidatus Desantisiibacteriota</taxon>
    </lineage>
</organism>
<dbReference type="InterPro" id="IPR038619">
    <property type="entry name" value="MraZ_sf"/>
</dbReference>
<dbReference type="GO" id="GO:0009295">
    <property type="term" value="C:nucleoid"/>
    <property type="evidence" value="ECO:0007669"/>
    <property type="project" value="UniProtKB-SubCell"/>
</dbReference>
<accession>A0A1J5DU11</accession>
<evidence type="ECO:0000313" key="10">
    <source>
        <dbReference type="Proteomes" id="UP000183085"/>
    </source>
</evidence>
<dbReference type="InterPro" id="IPR007159">
    <property type="entry name" value="SpoVT-AbrB_dom"/>
</dbReference>
<dbReference type="GO" id="GO:0000976">
    <property type="term" value="F:transcription cis-regulatory region binding"/>
    <property type="evidence" value="ECO:0007669"/>
    <property type="project" value="TreeGrafter"/>
</dbReference>
<dbReference type="InterPro" id="IPR035644">
    <property type="entry name" value="MraZ_C"/>
</dbReference>
<comment type="subcellular location">
    <subcellularLocation>
        <location evidence="7">Cytoplasm</location>
        <location evidence="7">Nucleoid</location>
    </subcellularLocation>
</comment>
<dbReference type="InterPro" id="IPR020603">
    <property type="entry name" value="MraZ_dom"/>
</dbReference>
<evidence type="ECO:0000256" key="4">
    <source>
        <dbReference type="ARBA" id="ARBA00023015"/>
    </source>
</evidence>
<evidence type="ECO:0000256" key="6">
    <source>
        <dbReference type="ARBA" id="ARBA00023163"/>
    </source>
</evidence>
<protein>
    <recommendedName>
        <fullName evidence="1 7">Transcriptional regulator MraZ</fullName>
    </recommendedName>
</protein>
<dbReference type="GO" id="GO:2000143">
    <property type="term" value="P:negative regulation of DNA-templated transcription initiation"/>
    <property type="evidence" value="ECO:0007669"/>
    <property type="project" value="TreeGrafter"/>
</dbReference>
<comment type="caution">
    <text evidence="9">The sequence shown here is derived from an EMBL/GenBank/DDBJ whole genome shotgun (WGS) entry which is preliminary data.</text>
</comment>
<dbReference type="InterPro" id="IPR003444">
    <property type="entry name" value="MraZ"/>
</dbReference>
<dbReference type="PANTHER" id="PTHR34701">
    <property type="entry name" value="TRANSCRIPTIONAL REGULATOR MRAZ"/>
    <property type="match status" value="1"/>
</dbReference>
<comment type="subunit">
    <text evidence="7">Forms oligomers.</text>
</comment>
<keyword evidence="6 7" id="KW-0804">Transcription</keyword>
<evidence type="ECO:0000256" key="1">
    <source>
        <dbReference type="ARBA" id="ARBA00013860"/>
    </source>
</evidence>
<dbReference type="SUPFAM" id="SSF89447">
    <property type="entry name" value="AbrB/MazE/MraZ-like"/>
    <property type="match status" value="1"/>
</dbReference>
<keyword evidence="4 7" id="KW-0805">Transcription regulation</keyword>
<dbReference type="PANTHER" id="PTHR34701:SF1">
    <property type="entry name" value="TRANSCRIPTIONAL REGULATOR MRAZ"/>
    <property type="match status" value="1"/>
</dbReference>
<gene>
    <name evidence="7" type="primary">mraZ</name>
    <name evidence="9" type="ORF">AUJ95_05475</name>
</gene>
<dbReference type="GO" id="GO:0005737">
    <property type="term" value="C:cytoplasm"/>
    <property type="evidence" value="ECO:0007669"/>
    <property type="project" value="UniProtKB-UniRule"/>
</dbReference>
<name>A0A1J5DU11_9BACT</name>
<comment type="similarity">
    <text evidence="7">Belongs to the MraZ family.</text>
</comment>
<evidence type="ECO:0000256" key="3">
    <source>
        <dbReference type="ARBA" id="ARBA00022737"/>
    </source>
</evidence>
<reference evidence="9 10" key="1">
    <citation type="journal article" date="2016" name="Environ. Microbiol.">
        <title>Genomic resolution of a cold subsurface aquifer community provides metabolic insights for novel microbes adapted to high CO concentrations.</title>
        <authorList>
            <person name="Probst A.J."/>
            <person name="Castelle C.J."/>
            <person name="Singh A."/>
            <person name="Brown C.T."/>
            <person name="Anantharaman K."/>
            <person name="Sharon I."/>
            <person name="Hug L.A."/>
            <person name="Burstein D."/>
            <person name="Emerson J.B."/>
            <person name="Thomas B.C."/>
            <person name="Banfield J.F."/>
        </authorList>
    </citation>
    <scope>NUCLEOTIDE SEQUENCE [LARGE SCALE GENOMIC DNA]</scope>
    <source>
        <strain evidence="9">CG2_30_40_21</strain>
    </source>
</reference>
<dbReference type="GO" id="GO:0003700">
    <property type="term" value="F:DNA-binding transcription factor activity"/>
    <property type="evidence" value="ECO:0007669"/>
    <property type="project" value="UniProtKB-UniRule"/>
</dbReference>
<dbReference type="NCBIfam" id="TIGR00242">
    <property type="entry name" value="division/cell wall cluster transcriptional repressor MraZ"/>
    <property type="match status" value="1"/>
</dbReference>
<evidence type="ECO:0000256" key="5">
    <source>
        <dbReference type="ARBA" id="ARBA00023125"/>
    </source>
</evidence>
<dbReference type="PROSITE" id="PS51740">
    <property type="entry name" value="SPOVT_ABRB"/>
    <property type="match status" value="2"/>
</dbReference>
<keyword evidence="2 7" id="KW-0963">Cytoplasm</keyword>
<feature type="domain" description="SpoVT-AbrB" evidence="8">
    <location>
        <begin position="80"/>
        <end position="123"/>
    </location>
</feature>
<evidence type="ECO:0000256" key="7">
    <source>
        <dbReference type="HAMAP-Rule" id="MF_01008"/>
    </source>
</evidence>
<dbReference type="Proteomes" id="UP000183085">
    <property type="component" value="Unassembled WGS sequence"/>
</dbReference>
<proteinExistence type="inferred from homology"/>
<dbReference type="Pfam" id="PF02381">
    <property type="entry name" value="MraZ"/>
    <property type="match status" value="2"/>
</dbReference>
<evidence type="ECO:0000256" key="2">
    <source>
        <dbReference type="ARBA" id="ARBA00022490"/>
    </source>
</evidence>
<feature type="domain" description="SpoVT-AbrB" evidence="8">
    <location>
        <begin position="5"/>
        <end position="51"/>
    </location>
</feature>
<dbReference type="CDD" id="cd16320">
    <property type="entry name" value="MraZ_N"/>
    <property type="match status" value="1"/>
</dbReference>